<dbReference type="Proteomes" id="UP001549164">
    <property type="component" value="Unassembled WGS sequence"/>
</dbReference>
<gene>
    <name evidence="1" type="ORF">ABID12_002983</name>
</gene>
<keyword evidence="1" id="KW-0238">DNA-binding</keyword>
<evidence type="ECO:0000313" key="1">
    <source>
        <dbReference type="EMBL" id="MET3601032.1"/>
    </source>
</evidence>
<evidence type="ECO:0000313" key="2">
    <source>
        <dbReference type="Proteomes" id="UP001549164"/>
    </source>
</evidence>
<proteinExistence type="predicted"/>
<protein>
    <submittedName>
        <fullName evidence="1">DNA-binding XRE family transcriptional regulator</fullName>
    </submittedName>
</protein>
<accession>A0ABV2IDM6</accession>
<dbReference type="RefSeq" id="WP_319519837.1">
    <property type="nucleotide sequence ID" value="NZ_JBEPLY010000011.1"/>
</dbReference>
<organism evidence="1 2">
    <name type="scientific">Martelella mangrovi</name>
    <dbReference type="NCBI Taxonomy" id="1397477"/>
    <lineage>
        <taxon>Bacteria</taxon>
        <taxon>Pseudomonadati</taxon>
        <taxon>Pseudomonadota</taxon>
        <taxon>Alphaproteobacteria</taxon>
        <taxon>Hyphomicrobiales</taxon>
        <taxon>Aurantimonadaceae</taxon>
        <taxon>Martelella</taxon>
    </lineage>
</organism>
<dbReference type="InterPro" id="IPR010982">
    <property type="entry name" value="Lambda_DNA-bd_dom_sf"/>
</dbReference>
<keyword evidence="2" id="KW-1185">Reference proteome</keyword>
<dbReference type="SUPFAM" id="SSF47413">
    <property type="entry name" value="lambda repressor-like DNA-binding domains"/>
    <property type="match status" value="1"/>
</dbReference>
<comment type="caution">
    <text evidence="1">The sequence shown here is derived from an EMBL/GenBank/DDBJ whole genome shotgun (WGS) entry which is preliminary data.</text>
</comment>
<dbReference type="GO" id="GO:0003677">
    <property type="term" value="F:DNA binding"/>
    <property type="evidence" value="ECO:0007669"/>
    <property type="project" value="UniProtKB-KW"/>
</dbReference>
<dbReference type="EMBL" id="JBEPLY010000011">
    <property type="protein sequence ID" value="MET3601032.1"/>
    <property type="molecule type" value="Genomic_DNA"/>
</dbReference>
<reference evidence="1 2" key="1">
    <citation type="submission" date="2024-06" db="EMBL/GenBank/DDBJ databases">
        <title>Genomic Encyclopedia of Type Strains, Phase IV (KMG-IV): sequencing the most valuable type-strain genomes for metagenomic binning, comparative biology and taxonomic classification.</title>
        <authorList>
            <person name="Goeker M."/>
        </authorList>
    </citation>
    <scope>NUCLEOTIDE SEQUENCE [LARGE SCALE GENOMIC DNA]</scope>
    <source>
        <strain evidence="1 2">DSM 28102</strain>
    </source>
</reference>
<sequence length="81" mass="9480">MTKRNLYRPDQADALSTIETRRQVMDVHHSELADTAGISRETWRRIRREKRAFPAQITALRFALRTIEARRRGAEGVFPDD</sequence>
<name>A0ABV2IDM6_9HYPH</name>